<evidence type="ECO:0000313" key="1">
    <source>
        <dbReference type="EMBL" id="CAB4221255.1"/>
    </source>
</evidence>
<accession>A0A6J5T0Q8</accession>
<dbReference type="EMBL" id="LR797503">
    <property type="protein sequence ID" value="CAB4221255.1"/>
    <property type="molecule type" value="Genomic_DNA"/>
</dbReference>
<proteinExistence type="predicted"/>
<name>A0A6J5T0Q8_9CAUD</name>
<organism evidence="1">
    <name type="scientific">uncultured Caudovirales phage</name>
    <dbReference type="NCBI Taxonomy" id="2100421"/>
    <lineage>
        <taxon>Viruses</taxon>
        <taxon>Duplodnaviria</taxon>
        <taxon>Heunggongvirae</taxon>
        <taxon>Uroviricota</taxon>
        <taxon>Caudoviricetes</taxon>
        <taxon>Peduoviridae</taxon>
        <taxon>Maltschvirus</taxon>
        <taxon>Maltschvirus maltsch</taxon>
    </lineage>
</organism>
<reference evidence="1" key="1">
    <citation type="submission" date="2020-05" db="EMBL/GenBank/DDBJ databases">
        <authorList>
            <person name="Chiriac C."/>
            <person name="Salcher M."/>
            <person name="Ghai R."/>
            <person name="Kavagutti S V."/>
        </authorList>
    </citation>
    <scope>NUCLEOTIDE SEQUENCE</scope>
</reference>
<gene>
    <name evidence="1" type="ORF">UFOVP1636_214</name>
</gene>
<sequence length="128" mass="14381">MALTRILTDLQDTYTLPAVCDDISNYFNSRSQIFPLMLDEVSINTVTDSRQVQVSINGQILRPYIAERTLPWSVEYDINGDYRVTNGNIIIYNPPDLGDRAMVTIVTLGTYVQRKAAAFSFNLIALGD</sequence>
<protein>
    <submittedName>
        <fullName evidence="1">Uncharacterized protein</fullName>
    </submittedName>
</protein>